<name>A0A0K2T0J8_LEPSM</name>
<accession>A0A0K2T0J8</accession>
<dbReference type="EMBL" id="HACA01002177">
    <property type="protein sequence ID" value="CDW19538.1"/>
    <property type="molecule type" value="Transcribed_RNA"/>
</dbReference>
<organism evidence="1">
    <name type="scientific">Lepeophtheirus salmonis</name>
    <name type="common">Salmon louse</name>
    <name type="synonym">Caligus salmonis</name>
    <dbReference type="NCBI Taxonomy" id="72036"/>
    <lineage>
        <taxon>Eukaryota</taxon>
        <taxon>Metazoa</taxon>
        <taxon>Ecdysozoa</taxon>
        <taxon>Arthropoda</taxon>
        <taxon>Crustacea</taxon>
        <taxon>Multicrustacea</taxon>
        <taxon>Hexanauplia</taxon>
        <taxon>Copepoda</taxon>
        <taxon>Siphonostomatoida</taxon>
        <taxon>Caligidae</taxon>
        <taxon>Lepeophtheirus</taxon>
    </lineage>
</organism>
<evidence type="ECO:0000313" key="1">
    <source>
        <dbReference type="EMBL" id="CDW19538.1"/>
    </source>
</evidence>
<dbReference type="AlphaFoldDB" id="A0A0K2T0J8"/>
<protein>
    <submittedName>
        <fullName evidence="1">Uncharacterized protein</fullName>
    </submittedName>
</protein>
<proteinExistence type="predicted"/>
<sequence>MFLPNGIPVVQWLILPRRILRVLSIRLRIGSSIYDIMSRFPCCNYKSVLSCINHRIACS</sequence>
<reference evidence="1" key="1">
    <citation type="submission" date="2014-05" db="EMBL/GenBank/DDBJ databases">
        <authorList>
            <person name="Chronopoulou M."/>
        </authorList>
    </citation>
    <scope>NUCLEOTIDE SEQUENCE</scope>
    <source>
        <tissue evidence="1">Whole organism</tissue>
    </source>
</reference>